<gene>
    <name evidence="2" type="ORF">KUL25_00155</name>
    <name evidence="3" type="ORF">KUL25_00160</name>
</gene>
<feature type="chain" id="PRO_5037655224" evidence="1">
    <location>
        <begin position="25"/>
        <end position="118"/>
    </location>
</feature>
<protein>
    <submittedName>
        <fullName evidence="3">Uncharacterized protein</fullName>
    </submittedName>
</protein>
<dbReference type="EMBL" id="JAIMBW010000001">
    <property type="protein sequence ID" value="MBY4891173.1"/>
    <property type="molecule type" value="Genomic_DNA"/>
</dbReference>
<keyword evidence="4" id="KW-1185">Reference proteome</keyword>
<dbReference type="Proteomes" id="UP000693972">
    <property type="component" value="Unassembled WGS sequence"/>
</dbReference>
<organism evidence="3">
    <name type="scientific">Gymnodinialimonas phycosphaerae</name>
    <dbReference type="NCBI Taxonomy" id="2841589"/>
    <lineage>
        <taxon>Bacteria</taxon>
        <taxon>Pseudomonadati</taxon>
        <taxon>Pseudomonadota</taxon>
        <taxon>Alphaproteobacteria</taxon>
        <taxon>Rhodobacterales</taxon>
        <taxon>Paracoccaceae</taxon>
        <taxon>Gymnodinialimonas</taxon>
    </lineage>
</organism>
<evidence type="ECO:0000256" key="1">
    <source>
        <dbReference type="SAM" id="SignalP"/>
    </source>
</evidence>
<name>A0A975TWC5_9RHOB</name>
<dbReference type="AlphaFoldDB" id="A0A975TWC5"/>
<dbReference type="RefSeq" id="WP_257891061.1">
    <property type="nucleotide sequence ID" value="NZ_JAIMBW010000001.1"/>
</dbReference>
<evidence type="ECO:0000313" key="3">
    <source>
        <dbReference type="EMBL" id="QXL87976.1"/>
    </source>
</evidence>
<evidence type="ECO:0000313" key="2">
    <source>
        <dbReference type="EMBL" id="MBY4891173.1"/>
    </source>
</evidence>
<keyword evidence="1" id="KW-0732">Signal</keyword>
<sequence length="118" mass="12438">MIRLLRALLVAVFALATSVGGAVAHHAVHCDATGSEGRLAEHDHGGHVALHAEVPDQEAIPLAADLGFAECSQHLCSVYISSVENPREQVAVPVANRPADTSISCLSRPESLYRPPDV</sequence>
<evidence type="ECO:0000313" key="4">
    <source>
        <dbReference type="Proteomes" id="UP000693972"/>
    </source>
</evidence>
<reference evidence="3 4" key="1">
    <citation type="submission" date="2021-07" db="EMBL/GenBank/DDBJ databases">
        <title>Karlodiniumbacter phycospheric gen. nov., sp. nov., a phycosphere bacterium isolated from karlodinium veneficum.</title>
        <authorList>
            <person name="Peng Y."/>
            <person name="Jiang L."/>
            <person name="Lee J."/>
        </authorList>
    </citation>
    <scope>NUCLEOTIDE SEQUENCE</scope>
    <source>
        <strain evidence="3 4">N5</strain>
    </source>
</reference>
<proteinExistence type="predicted"/>
<dbReference type="EMBL" id="CP078073">
    <property type="protein sequence ID" value="QXL87976.1"/>
    <property type="molecule type" value="Genomic_DNA"/>
</dbReference>
<feature type="signal peptide" evidence="1">
    <location>
        <begin position="1"/>
        <end position="24"/>
    </location>
</feature>
<accession>A0A975TWC5</accession>